<gene>
    <name evidence="4" type="ORF">J437_LFUL017811</name>
</gene>
<reference evidence="4" key="1">
    <citation type="submission" date="2013-04" db="EMBL/GenBank/DDBJ databases">
        <authorList>
            <person name="Qu J."/>
            <person name="Murali S.C."/>
            <person name="Bandaranaike D."/>
            <person name="Bellair M."/>
            <person name="Blankenburg K."/>
            <person name="Chao H."/>
            <person name="Dinh H."/>
            <person name="Doddapaneni H."/>
            <person name="Downs B."/>
            <person name="Dugan-Rocha S."/>
            <person name="Elkadiri S."/>
            <person name="Gnanaolivu R.D."/>
            <person name="Hernandez B."/>
            <person name="Javaid M."/>
            <person name="Jayaseelan J.C."/>
            <person name="Lee S."/>
            <person name="Li M."/>
            <person name="Ming W."/>
            <person name="Munidasa M."/>
            <person name="Muniz J."/>
            <person name="Nguyen L."/>
            <person name="Ongeri F."/>
            <person name="Osuji N."/>
            <person name="Pu L.-L."/>
            <person name="Puazo M."/>
            <person name="Qu C."/>
            <person name="Quiroz J."/>
            <person name="Raj R."/>
            <person name="Weissenberger G."/>
            <person name="Xin Y."/>
            <person name="Zou X."/>
            <person name="Han Y."/>
            <person name="Richards S."/>
            <person name="Worley K."/>
            <person name="Muzny D."/>
            <person name="Gibbs R."/>
        </authorList>
    </citation>
    <scope>NUCLEOTIDE SEQUENCE</scope>
    <source>
        <strain evidence="4">Sampled in the wild</strain>
    </source>
</reference>
<dbReference type="AlphaFoldDB" id="A0A8K0KNA5"/>
<keyword evidence="5" id="KW-1185">Reference proteome</keyword>
<evidence type="ECO:0000313" key="5">
    <source>
        <dbReference type="Proteomes" id="UP000792457"/>
    </source>
</evidence>
<accession>A0A8K0KNA5</accession>
<comment type="cofactor">
    <cofactor evidence="1">
        <name>a divalent metal cation</name>
        <dbReference type="ChEBI" id="CHEBI:60240"/>
    </cofactor>
</comment>
<evidence type="ECO:0000259" key="3">
    <source>
        <dbReference type="Pfam" id="PF13359"/>
    </source>
</evidence>
<dbReference type="GO" id="GO:0046872">
    <property type="term" value="F:metal ion binding"/>
    <property type="evidence" value="ECO:0007669"/>
    <property type="project" value="UniProtKB-KW"/>
</dbReference>
<dbReference type="Pfam" id="PF13359">
    <property type="entry name" value="DDE_Tnp_4"/>
    <property type="match status" value="1"/>
</dbReference>
<keyword evidence="2" id="KW-0479">Metal-binding</keyword>
<sequence>MKRPMQYGTVNPEKRRNYQGTGIPGVLGYVDGTHIAIKAPKEEEHLYFNRKNYHSINAQIVCESDLKISNILSRYPASTHDSFIWTNSGVRQRLMDVWAMGERCWLLVRGDLFGVSQCAVSVIIRV</sequence>
<dbReference type="InterPro" id="IPR027806">
    <property type="entry name" value="HARBI1_dom"/>
</dbReference>
<name>A0A8K0KNA5_LADFU</name>
<organism evidence="4 5">
    <name type="scientific">Ladona fulva</name>
    <name type="common">Scarce chaser dragonfly</name>
    <name type="synonym">Libellula fulva</name>
    <dbReference type="NCBI Taxonomy" id="123851"/>
    <lineage>
        <taxon>Eukaryota</taxon>
        <taxon>Metazoa</taxon>
        <taxon>Ecdysozoa</taxon>
        <taxon>Arthropoda</taxon>
        <taxon>Hexapoda</taxon>
        <taxon>Insecta</taxon>
        <taxon>Pterygota</taxon>
        <taxon>Palaeoptera</taxon>
        <taxon>Odonata</taxon>
        <taxon>Epiprocta</taxon>
        <taxon>Anisoptera</taxon>
        <taxon>Libelluloidea</taxon>
        <taxon>Libellulidae</taxon>
        <taxon>Ladona</taxon>
    </lineage>
</organism>
<dbReference type="EMBL" id="KZ309313">
    <property type="protein sequence ID" value="KAG8238247.1"/>
    <property type="molecule type" value="Genomic_DNA"/>
</dbReference>
<dbReference type="OrthoDB" id="6509413at2759"/>
<comment type="caution">
    <text evidence="4">The sequence shown here is derived from an EMBL/GenBank/DDBJ whole genome shotgun (WGS) entry which is preliminary data.</text>
</comment>
<reference evidence="4" key="2">
    <citation type="submission" date="2017-10" db="EMBL/GenBank/DDBJ databases">
        <title>Ladona fulva Genome sequencing and assembly.</title>
        <authorList>
            <person name="Murali S."/>
            <person name="Richards S."/>
            <person name="Bandaranaike D."/>
            <person name="Bellair M."/>
            <person name="Blankenburg K."/>
            <person name="Chao H."/>
            <person name="Dinh H."/>
            <person name="Doddapaneni H."/>
            <person name="Dugan-Rocha S."/>
            <person name="Elkadiri S."/>
            <person name="Gnanaolivu R."/>
            <person name="Hernandez B."/>
            <person name="Skinner E."/>
            <person name="Javaid M."/>
            <person name="Lee S."/>
            <person name="Li M."/>
            <person name="Ming W."/>
            <person name="Munidasa M."/>
            <person name="Muniz J."/>
            <person name="Nguyen L."/>
            <person name="Hughes D."/>
            <person name="Osuji N."/>
            <person name="Pu L.-L."/>
            <person name="Puazo M."/>
            <person name="Qu C."/>
            <person name="Quiroz J."/>
            <person name="Raj R."/>
            <person name="Weissenberger G."/>
            <person name="Xin Y."/>
            <person name="Zou X."/>
            <person name="Han Y."/>
            <person name="Worley K."/>
            <person name="Muzny D."/>
            <person name="Gibbs R."/>
        </authorList>
    </citation>
    <scope>NUCLEOTIDE SEQUENCE</scope>
    <source>
        <strain evidence="4">Sampled in the wild</strain>
    </source>
</reference>
<evidence type="ECO:0000313" key="4">
    <source>
        <dbReference type="EMBL" id="KAG8238247.1"/>
    </source>
</evidence>
<evidence type="ECO:0000256" key="2">
    <source>
        <dbReference type="ARBA" id="ARBA00022723"/>
    </source>
</evidence>
<protein>
    <recommendedName>
        <fullName evidence="3">DDE Tnp4 domain-containing protein</fullName>
    </recommendedName>
</protein>
<dbReference type="Proteomes" id="UP000792457">
    <property type="component" value="Unassembled WGS sequence"/>
</dbReference>
<feature type="domain" description="DDE Tnp4" evidence="3">
    <location>
        <begin position="30"/>
        <end position="95"/>
    </location>
</feature>
<proteinExistence type="predicted"/>
<evidence type="ECO:0000256" key="1">
    <source>
        <dbReference type="ARBA" id="ARBA00001968"/>
    </source>
</evidence>